<dbReference type="Pfam" id="PF00651">
    <property type="entry name" value="BTB"/>
    <property type="match status" value="2"/>
</dbReference>
<dbReference type="EMBL" id="LSRQ01000221">
    <property type="protein sequence ID" value="OAY84460.1"/>
    <property type="molecule type" value="Genomic_DNA"/>
</dbReference>
<accession>A0A199W6C3</accession>
<evidence type="ECO:0000313" key="8">
    <source>
        <dbReference type="Proteomes" id="UP000092600"/>
    </source>
</evidence>
<dbReference type="Gene3D" id="1.25.40.420">
    <property type="match status" value="2"/>
</dbReference>
<dbReference type="SUPFAM" id="SSF54695">
    <property type="entry name" value="POZ domain"/>
    <property type="match status" value="2"/>
</dbReference>
<gene>
    <name evidence="7" type="ORF">ACMD2_03859</name>
</gene>
<dbReference type="Gene3D" id="3.30.710.10">
    <property type="entry name" value="Potassium Channel Kv1.1, Chain A"/>
    <property type="match status" value="2"/>
</dbReference>
<dbReference type="PANTHER" id="PTHR46287:SF4">
    <property type="entry name" value="BTB_POZ AND TAZ DOMAIN-CONTAINING PROTEIN 2"/>
    <property type="match status" value="1"/>
</dbReference>
<dbReference type="InterPro" id="IPR011333">
    <property type="entry name" value="SKP1/BTB/POZ_sf"/>
</dbReference>
<keyword evidence="2" id="KW-0479">Metal-binding</keyword>
<dbReference type="SMART" id="SM00551">
    <property type="entry name" value="ZnF_TAZ"/>
    <property type="match status" value="2"/>
</dbReference>
<dbReference type="GO" id="GO:0009725">
    <property type="term" value="P:response to hormone"/>
    <property type="evidence" value="ECO:0007669"/>
    <property type="project" value="UniProtKB-ARBA"/>
</dbReference>
<dbReference type="InterPro" id="IPR035898">
    <property type="entry name" value="TAZ_dom_sf"/>
</dbReference>
<dbReference type="PROSITE" id="PS50097">
    <property type="entry name" value="BTB"/>
    <property type="match status" value="2"/>
</dbReference>
<dbReference type="InterPro" id="IPR000210">
    <property type="entry name" value="BTB/POZ_dom"/>
</dbReference>
<comment type="caution">
    <text evidence="7">The sequence shown here is derived from an EMBL/GenBank/DDBJ whole genome shotgun (WGS) entry which is preliminary data.</text>
</comment>
<dbReference type="InterPro" id="IPR044513">
    <property type="entry name" value="BT1/2/3/4/5"/>
</dbReference>
<dbReference type="GO" id="GO:0008270">
    <property type="term" value="F:zinc ion binding"/>
    <property type="evidence" value="ECO:0007669"/>
    <property type="project" value="UniProtKB-KW"/>
</dbReference>
<evidence type="ECO:0000256" key="1">
    <source>
        <dbReference type="ARBA" id="ARBA00004906"/>
    </source>
</evidence>
<dbReference type="PANTHER" id="PTHR46287">
    <property type="entry name" value="BTB/POZ AND TAZ DOMAIN-CONTAINING PROTEIN 3-RELATED"/>
    <property type="match status" value="1"/>
</dbReference>
<feature type="non-terminal residue" evidence="7">
    <location>
        <position position="689"/>
    </location>
</feature>
<name>A0A199W6C3_ANACO</name>
<dbReference type="InterPro" id="IPR000197">
    <property type="entry name" value="Znf_TAZ"/>
</dbReference>
<dbReference type="STRING" id="4615.A0A199W6C3"/>
<proteinExistence type="predicted"/>
<dbReference type="Gene3D" id="1.20.1020.10">
    <property type="entry name" value="TAZ domain"/>
    <property type="match status" value="2"/>
</dbReference>
<organism evidence="7 8">
    <name type="scientific">Ananas comosus</name>
    <name type="common">Pineapple</name>
    <name type="synonym">Ananas ananas</name>
    <dbReference type="NCBI Taxonomy" id="4615"/>
    <lineage>
        <taxon>Eukaryota</taxon>
        <taxon>Viridiplantae</taxon>
        <taxon>Streptophyta</taxon>
        <taxon>Embryophyta</taxon>
        <taxon>Tracheophyta</taxon>
        <taxon>Spermatophyta</taxon>
        <taxon>Magnoliopsida</taxon>
        <taxon>Liliopsida</taxon>
        <taxon>Poales</taxon>
        <taxon>Bromeliaceae</taxon>
        <taxon>Bromelioideae</taxon>
        <taxon>Ananas</taxon>
    </lineage>
</organism>
<keyword evidence="4" id="KW-0833">Ubl conjugation pathway</keyword>
<dbReference type="GO" id="GO:0006355">
    <property type="term" value="P:regulation of DNA-templated transcription"/>
    <property type="evidence" value="ECO:0007669"/>
    <property type="project" value="UniProtKB-ARBA"/>
</dbReference>
<dbReference type="FunFam" id="1.25.40.420:FF:000012">
    <property type="entry name" value="BTB/POZ and TAZ domain-containing protein 2"/>
    <property type="match status" value="2"/>
</dbReference>
<comment type="pathway">
    <text evidence="1">Protein modification; protein ubiquitination.</text>
</comment>
<keyword evidence="3" id="KW-0863">Zinc-finger</keyword>
<feature type="domain" description="BTB" evidence="6">
    <location>
        <begin position="22"/>
        <end position="85"/>
    </location>
</feature>
<dbReference type="GO" id="GO:0005516">
    <property type="term" value="F:calmodulin binding"/>
    <property type="evidence" value="ECO:0007669"/>
    <property type="project" value="UniProtKB-ARBA"/>
</dbReference>
<evidence type="ECO:0000256" key="5">
    <source>
        <dbReference type="ARBA" id="ARBA00022833"/>
    </source>
</evidence>
<dbReference type="GO" id="GO:0042542">
    <property type="term" value="P:response to hydrogen peroxide"/>
    <property type="evidence" value="ECO:0007669"/>
    <property type="project" value="UniProtKB-ARBA"/>
</dbReference>
<sequence>MDAKGGRVQIGFQAGSNAVPTRDVQILTSGGRKISAHTAVLAAASPVMESILDRAQKRGKPRRVIRILGVPCDAVTAFVRLIHSSGCVSLDEEEEMGRYGLHLLVLSHAYSVGWLKRACEGALALRLTAEGVADVLLLARQCDAPRLYLRCMKLLAKDFAAVKKTEAWQFLQANDPWLELEILQFLQEAELRKKRVGRKLAYQRVYEELGDAMECLQHMYVGKEGSKKNHPCSSSACYRNLQLLIQHLAACPRRKACPRCCRMLQLLRLHSAICDDSTQQACRIPLCSMQQQKEDSQQQQKEGKEEDDTWQLLVKKVKVARVMSSFSKRKGQEGVHEQFALCSTTAKTKMDAKGGRVQNGFRQWLEAGSDAIPAPDVQILTSGGRKISAHSAVLAAASPVMESILDRAQKRGKSRRVIRILGVPDDAVMAFVRLIYSSGCMSLDEEEEMGRYGLHLLVLSHAYSVGWLKRACEVALALRLTAEGVVDVLLLARQCDAARLYLRCMKLLAKDFAAVKKTEAWQFLQANDPWLELEILQFLQEAELRKKRVGRKRAYRRVYEELGDAMECLQHMYMAREGSKKNHPCSSSACYRNLQLLIQHLAACPRRKACPRCCRMLQLLRLHSALCDDSTQQACRIPLCSHFKLRMQQQKEGKEEADTWQLLVKKVKVARVMSSFSKRKGQEGVHEQF</sequence>
<protein>
    <submittedName>
        <fullName evidence="7">BTB/POZ and TAZ domain-containing protein 2</fullName>
    </submittedName>
</protein>
<reference evidence="7 8" key="1">
    <citation type="journal article" date="2016" name="DNA Res.">
        <title>The draft genome of MD-2 pineapple using hybrid error correction of long reads.</title>
        <authorList>
            <person name="Redwan R.M."/>
            <person name="Saidin A."/>
            <person name="Kumar S.V."/>
        </authorList>
    </citation>
    <scope>NUCLEOTIDE SEQUENCE [LARGE SCALE GENOMIC DNA]</scope>
    <source>
        <strain evidence="8">cv. MD2</strain>
        <tissue evidence="7">Leaf</tissue>
    </source>
</reference>
<dbReference type="SMART" id="SM00225">
    <property type="entry name" value="BTB"/>
    <property type="match status" value="2"/>
</dbReference>
<evidence type="ECO:0000259" key="6">
    <source>
        <dbReference type="PROSITE" id="PS50097"/>
    </source>
</evidence>
<dbReference type="GO" id="GO:0009751">
    <property type="term" value="P:response to salicylic acid"/>
    <property type="evidence" value="ECO:0007669"/>
    <property type="project" value="UniProtKB-ARBA"/>
</dbReference>
<keyword evidence="5" id="KW-0862">Zinc</keyword>
<evidence type="ECO:0000256" key="2">
    <source>
        <dbReference type="ARBA" id="ARBA00022723"/>
    </source>
</evidence>
<evidence type="ECO:0000256" key="4">
    <source>
        <dbReference type="ARBA" id="ARBA00022786"/>
    </source>
</evidence>
<dbReference type="AlphaFoldDB" id="A0A199W6C3"/>
<evidence type="ECO:0000313" key="7">
    <source>
        <dbReference type="EMBL" id="OAY84460.1"/>
    </source>
</evidence>
<feature type="domain" description="BTB" evidence="6">
    <location>
        <begin position="375"/>
        <end position="438"/>
    </location>
</feature>
<dbReference type="SUPFAM" id="SSF57933">
    <property type="entry name" value="TAZ domain"/>
    <property type="match status" value="2"/>
</dbReference>
<evidence type="ECO:0000256" key="3">
    <source>
        <dbReference type="ARBA" id="ARBA00022771"/>
    </source>
</evidence>
<dbReference type="Proteomes" id="UP000092600">
    <property type="component" value="Unassembled WGS sequence"/>
</dbReference>
<dbReference type="GO" id="GO:0005634">
    <property type="term" value="C:nucleus"/>
    <property type="evidence" value="ECO:0007669"/>
    <property type="project" value="TreeGrafter"/>
</dbReference>